<evidence type="ECO:0000313" key="2">
    <source>
        <dbReference type="EMBL" id="JAH74516.1"/>
    </source>
</evidence>
<keyword evidence="1" id="KW-1133">Transmembrane helix</keyword>
<dbReference type="EMBL" id="GBXM01034061">
    <property type="protein sequence ID" value="JAH74516.1"/>
    <property type="molecule type" value="Transcribed_RNA"/>
</dbReference>
<reference evidence="2" key="1">
    <citation type="submission" date="2014-11" db="EMBL/GenBank/DDBJ databases">
        <authorList>
            <person name="Amaro Gonzalez C."/>
        </authorList>
    </citation>
    <scope>NUCLEOTIDE SEQUENCE</scope>
</reference>
<dbReference type="AlphaFoldDB" id="A0A0E9V927"/>
<organism evidence="2">
    <name type="scientific">Anguilla anguilla</name>
    <name type="common">European freshwater eel</name>
    <name type="synonym">Muraena anguilla</name>
    <dbReference type="NCBI Taxonomy" id="7936"/>
    <lineage>
        <taxon>Eukaryota</taxon>
        <taxon>Metazoa</taxon>
        <taxon>Chordata</taxon>
        <taxon>Craniata</taxon>
        <taxon>Vertebrata</taxon>
        <taxon>Euteleostomi</taxon>
        <taxon>Actinopterygii</taxon>
        <taxon>Neopterygii</taxon>
        <taxon>Teleostei</taxon>
        <taxon>Anguilliformes</taxon>
        <taxon>Anguillidae</taxon>
        <taxon>Anguilla</taxon>
    </lineage>
</organism>
<sequence length="43" mass="5006">MGEFESYVKTFLRSLLVSCCIMTIYALYPLPSKRSKVILKNYV</sequence>
<protein>
    <submittedName>
        <fullName evidence="2">Uncharacterized protein</fullName>
    </submittedName>
</protein>
<keyword evidence="1" id="KW-0472">Membrane</keyword>
<reference evidence="2" key="2">
    <citation type="journal article" date="2015" name="Fish Shellfish Immunol.">
        <title>Early steps in the European eel (Anguilla anguilla)-Vibrio vulnificus interaction in the gills: Role of the RtxA13 toxin.</title>
        <authorList>
            <person name="Callol A."/>
            <person name="Pajuelo D."/>
            <person name="Ebbesson L."/>
            <person name="Teles M."/>
            <person name="MacKenzie S."/>
            <person name="Amaro C."/>
        </authorList>
    </citation>
    <scope>NUCLEOTIDE SEQUENCE</scope>
</reference>
<proteinExistence type="predicted"/>
<accession>A0A0E9V927</accession>
<keyword evidence="1" id="KW-0812">Transmembrane</keyword>
<feature type="transmembrane region" description="Helical" evidence="1">
    <location>
        <begin position="12"/>
        <end position="30"/>
    </location>
</feature>
<name>A0A0E9V927_ANGAN</name>
<evidence type="ECO:0000256" key="1">
    <source>
        <dbReference type="SAM" id="Phobius"/>
    </source>
</evidence>